<dbReference type="Gene3D" id="2.30.42.10">
    <property type="match status" value="1"/>
</dbReference>
<dbReference type="InterPro" id="IPR036034">
    <property type="entry name" value="PDZ_sf"/>
</dbReference>
<proteinExistence type="predicted"/>
<dbReference type="EMBL" id="SJPX01000004">
    <property type="protein sequence ID" value="TWU49261.1"/>
    <property type="molecule type" value="Genomic_DNA"/>
</dbReference>
<dbReference type="SUPFAM" id="SSF50156">
    <property type="entry name" value="PDZ domain-like"/>
    <property type="match status" value="1"/>
</dbReference>
<dbReference type="PROSITE" id="PS50106">
    <property type="entry name" value="PDZ"/>
    <property type="match status" value="1"/>
</dbReference>
<dbReference type="Proteomes" id="UP000317977">
    <property type="component" value="Unassembled WGS sequence"/>
</dbReference>
<evidence type="ECO:0000313" key="4">
    <source>
        <dbReference type="Proteomes" id="UP000317977"/>
    </source>
</evidence>
<accession>A0A5C6ENR9</accession>
<evidence type="ECO:0000259" key="2">
    <source>
        <dbReference type="PROSITE" id="PS50106"/>
    </source>
</evidence>
<keyword evidence="1" id="KW-1133">Transmembrane helix</keyword>
<dbReference type="SMART" id="SM00228">
    <property type="entry name" value="PDZ"/>
    <property type="match status" value="1"/>
</dbReference>
<dbReference type="Pfam" id="PF13180">
    <property type="entry name" value="PDZ_2"/>
    <property type="match status" value="1"/>
</dbReference>
<name>A0A5C6ENR9_9BACT</name>
<evidence type="ECO:0000256" key="1">
    <source>
        <dbReference type="SAM" id="Phobius"/>
    </source>
</evidence>
<protein>
    <submittedName>
        <fullName evidence="3">PDZ domain (Also known as DHR or GLGF)</fullName>
    </submittedName>
</protein>
<sequence>MSIDPYRVWLGIPSDRRPPTYYDILSLEPGESDEAVIRSAAEQRRSYVLSKQGGDHDRAVYKILGQIDEAVATLVVPATKFEYDRLIGLHAKTNKAGKRRSKSHAKHQKSPERIYGEGSGIVSGFAGIMGVISICIGAMVWLSFQMPWGKLAQSPDVNDVALDIPKSNTDSHGAESFSHRPDTTSTETKEFSKLASSLSEVRQPDNCVFKGLSISIAKNGKCVIGVNSEDKPVQFAEADGDKKGIAIFGTSPVWRQTDGRLHVVSDFAQLKDLSGLNPRSIASEQHLLIDNHLAIDDGLLVLSPKERKNVSFGLPRSIMAPIELQIALSGHSDGALLVQFNIQDRTLIVGLHGARSPEPDADPGMVLVAERDKKGNFTNLVRVVQPAGKSMEYDFQIEAPHMDRAALSIGVRSDHPLAIRRMDVAAKFPPSFGMALDQRGQRVLVKRTIEGDAAASAGIKSGDVILQVDGSSANSMQQVLDILATTVIGDEVALTVERFGQRKVFSVFPN</sequence>
<keyword evidence="4" id="KW-1185">Reference proteome</keyword>
<keyword evidence="1" id="KW-0472">Membrane</keyword>
<dbReference type="OrthoDB" id="291302at2"/>
<keyword evidence="1" id="KW-0812">Transmembrane</keyword>
<dbReference type="AlphaFoldDB" id="A0A5C6ENR9"/>
<dbReference type="InterPro" id="IPR001478">
    <property type="entry name" value="PDZ"/>
</dbReference>
<feature type="domain" description="PDZ" evidence="2">
    <location>
        <begin position="416"/>
        <end position="500"/>
    </location>
</feature>
<gene>
    <name evidence="3" type="ORF">Poly59_38750</name>
</gene>
<feature type="transmembrane region" description="Helical" evidence="1">
    <location>
        <begin position="121"/>
        <end position="144"/>
    </location>
</feature>
<organism evidence="3 4">
    <name type="scientific">Rubripirellula reticaptiva</name>
    <dbReference type="NCBI Taxonomy" id="2528013"/>
    <lineage>
        <taxon>Bacteria</taxon>
        <taxon>Pseudomonadati</taxon>
        <taxon>Planctomycetota</taxon>
        <taxon>Planctomycetia</taxon>
        <taxon>Pirellulales</taxon>
        <taxon>Pirellulaceae</taxon>
        <taxon>Rubripirellula</taxon>
    </lineage>
</organism>
<comment type="caution">
    <text evidence="3">The sequence shown here is derived from an EMBL/GenBank/DDBJ whole genome shotgun (WGS) entry which is preliminary data.</text>
</comment>
<evidence type="ECO:0000313" key="3">
    <source>
        <dbReference type="EMBL" id="TWU49261.1"/>
    </source>
</evidence>
<dbReference type="RefSeq" id="WP_146535545.1">
    <property type="nucleotide sequence ID" value="NZ_SJPX01000004.1"/>
</dbReference>
<reference evidence="3 4" key="1">
    <citation type="submission" date="2019-02" db="EMBL/GenBank/DDBJ databases">
        <title>Deep-cultivation of Planctomycetes and their phenomic and genomic characterization uncovers novel biology.</title>
        <authorList>
            <person name="Wiegand S."/>
            <person name="Jogler M."/>
            <person name="Boedeker C."/>
            <person name="Pinto D."/>
            <person name="Vollmers J."/>
            <person name="Rivas-Marin E."/>
            <person name="Kohn T."/>
            <person name="Peeters S.H."/>
            <person name="Heuer A."/>
            <person name="Rast P."/>
            <person name="Oberbeckmann S."/>
            <person name="Bunk B."/>
            <person name="Jeske O."/>
            <person name="Meyerdierks A."/>
            <person name="Storesund J.E."/>
            <person name="Kallscheuer N."/>
            <person name="Luecker S."/>
            <person name="Lage O.M."/>
            <person name="Pohl T."/>
            <person name="Merkel B.J."/>
            <person name="Hornburger P."/>
            <person name="Mueller R.-W."/>
            <person name="Bruemmer F."/>
            <person name="Labrenz M."/>
            <person name="Spormann A.M."/>
            <person name="Op Den Camp H."/>
            <person name="Overmann J."/>
            <person name="Amann R."/>
            <person name="Jetten M.S.M."/>
            <person name="Mascher T."/>
            <person name="Medema M.H."/>
            <person name="Devos D.P."/>
            <person name="Kaster A.-K."/>
            <person name="Ovreas L."/>
            <person name="Rohde M."/>
            <person name="Galperin M.Y."/>
            <person name="Jogler C."/>
        </authorList>
    </citation>
    <scope>NUCLEOTIDE SEQUENCE [LARGE SCALE GENOMIC DNA]</scope>
    <source>
        <strain evidence="3 4">Poly59</strain>
    </source>
</reference>